<evidence type="ECO:0000313" key="5">
    <source>
        <dbReference type="Proteomes" id="UP000838100"/>
    </source>
</evidence>
<dbReference type="Pfam" id="PF06863">
    <property type="entry name" value="DUF1254"/>
    <property type="match status" value="1"/>
</dbReference>
<evidence type="ECO:0000259" key="2">
    <source>
        <dbReference type="Pfam" id="PF06742"/>
    </source>
</evidence>
<organism evidence="4 5">
    <name type="scientific">Sinobacterium norvegicum</name>
    <dbReference type="NCBI Taxonomy" id="1641715"/>
    <lineage>
        <taxon>Bacteria</taxon>
        <taxon>Pseudomonadati</taxon>
        <taxon>Pseudomonadota</taxon>
        <taxon>Gammaproteobacteria</taxon>
        <taxon>Cellvibrionales</taxon>
        <taxon>Spongiibacteraceae</taxon>
        <taxon>Sinobacterium</taxon>
    </lineage>
</organism>
<dbReference type="Gene3D" id="2.60.120.600">
    <property type="entry name" value="Domain of unknown function DUF1214, C-terminal domain"/>
    <property type="match status" value="1"/>
</dbReference>
<keyword evidence="5" id="KW-1185">Reference proteome</keyword>
<proteinExistence type="predicted"/>
<feature type="signal peptide" evidence="1">
    <location>
        <begin position="1"/>
        <end position="23"/>
    </location>
</feature>
<dbReference type="Gene3D" id="2.60.40.1610">
    <property type="entry name" value="Domain of unknown function DUF1254"/>
    <property type="match status" value="1"/>
</dbReference>
<sequence>MTFLSKKSVWATVIVLCIATAIAANNFNPAALISSQQRHNDEIIAEQLAEHIGAQAYVYGYPLVDMAKQMHNETHHVNDQQQVFAPVNRIYRFPEIVGPHNAGNIRLPNNDTLYLSGWFDISKEPLIIHTPDTNGRYFTIAVTNLYSEATHIGRRTHGTDEAYYALVTPHWQGELPIGVTRIEVESNQGWLLGRVLVDGEKDLAAAVTVMDGIWSASLSEFVPGQVPARPTAKKSEPINPMKSLAFFEHMNRALKHLPARANEAALMAQFDLIGVGPNSNFDIANLDEASKRGLQKGLAAGIAIVEAAEVRTIPSYNGWMSPSKVGRYGFDYIQRASVVANGYGNLPEESTYAATVTDTNNQMMSGDDVYTLHFDKGGLPPVNGFWSLTAYALPEKLVEQNAIDRYSFGDRTEGIRYNDDGSLTLWLQHEAPADKSKNWLPTPAGYFMTVMRMYEPGEAILNKQYQLSRIKMIE</sequence>
<accession>A0ABM9AH33</accession>
<comment type="caution">
    <text evidence="4">The sequence shown here is derived from an EMBL/GenBank/DDBJ whole genome shotgun (WGS) entry which is preliminary data.</text>
</comment>
<name>A0ABM9AH33_9GAMM</name>
<dbReference type="Proteomes" id="UP000838100">
    <property type="component" value="Unassembled WGS sequence"/>
</dbReference>
<protein>
    <recommendedName>
        <fullName evidence="6">DUF1254 domain-containing protein</fullName>
    </recommendedName>
</protein>
<feature type="domain" description="DUF1254" evidence="3">
    <location>
        <begin position="87"/>
        <end position="213"/>
    </location>
</feature>
<dbReference type="InterPro" id="IPR037049">
    <property type="entry name" value="DUF1214_C_sf"/>
</dbReference>
<dbReference type="InterPro" id="IPR010679">
    <property type="entry name" value="DUF1254"/>
</dbReference>
<dbReference type="PANTHER" id="PTHR36509:SF2">
    <property type="entry name" value="BLL3101 PROTEIN"/>
    <property type="match status" value="1"/>
</dbReference>
<evidence type="ECO:0000259" key="3">
    <source>
        <dbReference type="Pfam" id="PF06863"/>
    </source>
</evidence>
<reference evidence="4" key="1">
    <citation type="submission" date="2021-12" db="EMBL/GenBank/DDBJ databases">
        <authorList>
            <person name="Rodrigo-Torres L."/>
            <person name="Arahal R. D."/>
            <person name="Lucena T."/>
        </authorList>
    </citation>
    <scope>NUCLEOTIDE SEQUENCE</scope>
    <source>
        <strain evidence="4">CECT 8267</strain>
    </source>
</reference>
<dbReference type="SUPFAM" id="SSF160935">
    <property type="entry name" value="VPA0735-like"/>
    <property type="match status" value="1"/>
</dbReference>
<dbReference type="InterPro" id="IPR010621">
    <property type="entry name" value="DUF1214"/>
</dbReference>
<feature type="domain" description="DUF1214" evidence="2">
    <location>
        <begin position="349"/>
        <end position="457"/>
    </location>
</feature>
<feature type="chain" id="PRO_5045314123" description="DUF1254 domain-containing protein" evidence="1">
    <location>
        <begin position="24"/>
        <end position="474"/>
    </location>
</feature>
<gene>
    <name evidence="4" type="ORF">SIN8267_02580</name>
</gene>
<dbReference type="EMBL" id="CAKLPX010000003">
    <property type="protein sequence ID" value="CAH0992455.1"/>
    <property type="molecule type" value="Genomic_DNA"/>
</dbReference>
<dbReference type="PANTHER" id="PTHR36509">
    <property type="entry name" value="BLL3101 PROTEIN"/>
    <property type="match status" value="1"/>
</dbReference>
<keyword evidence="1" id="KW-0732">Signal</keyword>
<dbReference type="InterPro" id="IPR037050">
    <property type="entry name" value="DUF1254_sf"/>
</dbReference>
<evidence type="ECO:0000256" key="1">
    <source>
        <dbReference type="SAM" id="SignalP"/>
    </source>
</evidence>
<dbReference type="Pfam" id="PF06742">
    <property type="entry name" value="DUF1214"/>
    <property type="match status" value="1"/>
</dbReference>
<evidence type="ECO:0000313" key="4">
    <source>
        <dbReference type="EMBL" id="CAH0992455.1"/>
    </source>
</evidence>
<evidence type="ECO:0008006" key="6">
    <source>
        <dbReference type="Google" id="ProtNLM"/>
    </source>
</evidence>
<dbReference type="RefSeq" id="WP_237445140.1">
    <property type="nucleotide sequence ID" value="NZ_CAKLPX010000003.1"/>
</dbReference>